<reference evidence="2 3" key="1">
    <citation type="journal article" date="2016" name="Nat. Commun.">
        <title>Thousands of microbial genomes shed light on interconnected biogeochemical processes in an aquifer system.</title>
        <authorList>
            <person name="Anantharaman K."/>
            <person name="Brown C.T."/>
            <person name="Hug L.A."/>
            <person name="Sharon I."/>
            <person name="Castelle C.J."/>
            <person name="Probst A.J."/>
            <person name="Thomas B.C."/>
            <person name="Singh A."/>
            <person name="Wilkins M.J."/>
            <person name="Karaoz U."/>
            <person name="Brodie E.L."/>
            <person name="Williams K.H."/>
            <person name="Hubbard S.S."/>
            <person name="Banfield J.F."/>
        </authorList>
    </citation>
    <scope>NUCLEOTIDE SEQUENCE [LARGE SCALE GENOMIC DNA]</scope>
</reference>
<keyword evidence="1" id="KW-0812">Transmembrane</keyword>
<keyword evidence="1" id="KW-1133">Transmembrane helix</keyword>
<evidence type="ECO:0000313" key="2">
    <source>
        <dbReference type="EMBL" id="OGD88980.1"/>
    </source>
</evidence>
<feature type="transmembrane region" description="Helical" evidence="1">
    <location>
        <begin position="12"/>
        <end position="34"/>
    </location>
</feature>
<organism evidence="2 3">
    <name type="scientific">Candidatus Curtissbacteria bacterium RIFCSPHIGHO2_02_FULL_40_16b</name>
    <dbReference type="NCBI Taxonomy" id="1797714"/>
    <lineage>
        <taxon>Bacteria</taxon>
        <taxon>Candidatus Curtissiibacteriota</taxon>
    </lineage>
</organism>
<dbReference type="STRING" id="1797714.A3D04_01380"/>
<name>A0A1F5GAV6_9BACT</name>
<dbReference type="AlphaFoldDB" id="A0A1F5GAV6"/>
<comment type="caution">
    <text evidence="2">The sequence shown here is derived from an EMBL/GenBank/DDBJ whole genome shotgun (WGS) entry which is preliminary data.</text>
</comment>
<gene>
    <name evidence="2" type="ORF">A3D04_01380</name>
</gene>
<dbReference type="Proteomes" id="UP000177369">
    <property type="component" value="Unassembled WGS sequence"/>
</dbReference>
<evidence type="ECO:0000256" key="1">
    <source>
        <dbReference type="SAM" id="Phobius"/>
    </source>
</evidence>
<sequence>METSNLHKSRKLLQFGLVATFIFIAVLIIGIVITQFNKPKTKSRNEIVLELPHITADYSIVYSDNKDQIYINVINPPYDENRKKAVDWLLSQGADLNSLKIKYLP</sequence>
<evidence type="ECO:0000313" key="3">
    <source>
        <dbReference type="Proteomes" id="UP000177369"/>
    </source>
</evidence>
<keyword evidence="1" id="KW-0472">Membrane</keyword>
<proteinExistence type="predicted"/>
<protein>
    <submittedName>
        <fullName evidence="2">Uncharacterized protein</fullName>
    </submittedName>
</protein>
<accession>A0A1F5GAV6</accession>
<dbReference type="EMBL" id="MFBD01000015">
    <property type="protein sequence ID" value="OGD88980.1"/>
    <property type="molecule type" value="Genomic_DNA"/>
</dbReference>